<keyword evidence="11" id="KW-1185">Reference proteome</keyword>
<dbReference type="InterPro" id="IPR040042">
    <property type="entry name" value="Branching_enz_MT3115-like"/>
</dbReference>
<dbReference type="InterPro" id="IPR037090">
    <property type="entry name" value="57_glycoside_trans_central"/>
</dbReference>
<feature type="binding site" evidence="4">
    <location>
        <position position="403"/>
    </location>
    <ligand>
        <name>substrate</name>
    </ligand>
</feature>
<comment type="caution">
    <text evidence="10">The sequence shown here is derived from an EMBL/GenBank/DDBJ whole genome shotgun (WGS) entry which is preliminary data.</text>
</comment>
<reference evidence="10 11" key="1">
    <citation type="submission" date="2018-05" db="EMBL/GenBank/DDBJ databases">
        <title>Genomic Encyclopedia of Type Strains, Phase IV (KMG-IV): sequencing the most valuable type-strain genomes for metagenomic binning, comparative biology and taxonomic classification.</title>
        <authorList>
            <person name="Goeker M."/>
        </authorList>
    </citation>
    <scope>NUCLEOTIDE SEQUENCE [LARGE SCALE GENOMIC DNA]</scope>
    <source>
        <strain evidence="10 11">DSM 18773</strain>
    </source>
</reference>
<dbReference type="SUPFAM" id="SSF53756">
    <property type="entry name" value="UDP-Glycosyltransferase/glycogen phosphorylase"/>
    <property type="match status" value="1"/>
</dbReference>
<dbReference type="InterPro" id="IPR011330">
    <property type="entry name" value="Glyco_hydro/deAcase_b/a-brl"/>
</dbReference>
<evidence type="ECO:0000256" key="2">
    <source>
        <dbReference type="ARBA" id="ARBA00023277"/>
    </source>
</evidence>
<feature type="domain" description="Glycosyl transferase family 1" evidence="6">
    <location>
        <begin position="785"/>
        <end position="942"/>
    </location>
</feature>
<feature type="binding site" evidence="4">
    <location>
        <position position="241"/>
    </location>
    <ligand>
        <name>substrate</name>
    </ligand>
</feature>
<dbReference type="PANTHER" id="PTHR41695">
    <property type="entry name" value="1,4-ALPHA-GLUCAN BRANCHING ENZYME RV3031-RELATED"/>
    <property type="match status" value="1"/>
</dbReference>
<dbReference type="CDD" id="cd10792">
    <property type="entry name" value="GH57N_AmyC_like"/>
    <property type="match status" value="1"/>
</dbReference>
<evidence type="ECO:0000256" key="4">
    <source>
        <dbReference type="PIRSR" id="PIRSR640042-2"/>
    </source>
</evidence>
<dbReference type="Pfam" id="PF03065">
    <property type="entry name" value="Glyco_hydro_57"/>
    <property type="match status" value="1"/>
</dbReference>
<dbReference type="EMBL" id="QGGL01000006">
    <property type="protein sequence ID" value="PWK13846.1"/>
    <property type="molecule type" value="Genomic_DNA"/>
</dbReference>
<dbReference type="Pfam" id="PF13439">
    <property type="entry name" value="Glyco_transf_4"/>
    <property type="match status" value="1"/>
</dbReference>
<dbReference type="AlphaFoldDB" id="A0A316DB57"/>
<dbReference type="GO" id="GO:0005576">
    <property type="term" value="C:extracellular region"/>
    <property type="evidence" value="ECO:0007669"/>
    <property type="project" value="TreeGrafter"/>
</dbReference>
<dbReference type="SUPFAM" id="SSF88713">
    <property type="entry name" value="Glycoside hydrolase/deacetylase"/>
    <property type="match status" value="1"/>
</dbReference>
<dbReference type="SUPFAM" id="SSF88688">
    <property type="entry name" value="Families 57/38 glycoside transferase middle domain"/>
    <property type="match status" value="1"/>
</dbReference>
<dbReference type="InterPro" id="IPR001296">
    <property type="entry name" value="Glyco_trans_1"/>
</dbReference>
<dbReference type="Gene3D" id="3.40.50.2000">
    <property type="entry name" value="Glycogen Phosphorylase B"/>
    <property type="match status" value="2"/>
</dbReference>
<evidence type="ECO:0000256" key="3">
    <source>
        <dbReference type="PIRSR" id="PIRSR640042-1"/>
    </source>
</evidence>
<dbReference type="Gene3D" id="3.20.110.10">
    <property type="entry name" value="Glycoside hydrolase 38, N terminal domain"/>
    <property type="match status" value="1"/>
</dbReference>
<evidence type="ECO:0000256" key="1">
    <source>
        <dbReference type="ARBA" id="ARBA00006821"/>
    </source>
</evidence>
<comment type="similarity">
    <text evidence="1 5">Belongs to the glycosyl hydrolase 57 family.</text>
</comment>
<dbReference type="Pfam" id="PF09210">
    <property type="entry name" value="BE_C"/>
    <property type="match status" value="1"/>
</dbReference>
<feature type="active site" description="Proton donor" evidence="3">
    <location>
        <position position="349"/>
    </location>
</feature>
<evidence type="ECO:0000259" key="7">
    <source>
        <dbReference type="Pfam" id="PF03065"/>
    </source>
</evidence>
<feature type="domain" description="1,4-alpha-glucan branching enzyme C-terminal" evidence="8">
    <location>
        <begin position="424"/>
        <end position="523"/>
    </location>
</feature>
<dbReference type="Gene3D" id="1.20.1430.10">
    <property type="entry name" value="Families 57/38 glycoside transferase, middle domain"/>
    <property type="match status" value="1"/>
</dbReference>
<sequence>MVKGYLALVLHAHLPYVRHPESEAYLEERWLFEGITETYIPLLQVYQGLLADGVEFRVTMSITPTLLSMLTDPLLQKRYLKHLSKLIELAEKEVLRTEKEAPQFNGLAFKYLNRFTSLREFYLRYDGNLITAFRELQDLGKLEIITSAATHAFLPNVLTEEAIRAQLQTAVDLHTEHFGRAPQGIWLPECGFAPELDRLLKACGLRYFFTDAHGVTTADPTPVFGTYSPVLTPHGVAAFPRDVESSKQVWSSQEGYPGDFDYREYYRDIGHDLPYEDIKDYIHEDGIRLNTGIKYFRITGSDQKQPYNPQWAREKATQHAGNFLFNREKQVEHYAHHMGRRPLIVAPYDAELYGHWWYEGPMWLDLLLRKMHADQTTVKAITPSEYLGLYPDFQVCRLPMSSWGRGGYADVWLRGENDWIYPALHRMERQMVELANSFVVPSDTQRRALNQAARELMLAQSSDWAFIMDNKTMVDYAVKRTKHHVNRFDALAGMLTKGKINEPWLAKLEALDAIFPELKFEVYRSKHQTNRWDEQANSRAANETDGQAMLREGIQVDSHGLHLEANSTSAQLRWDADAKPAAAVHRPRVLMLSWEFPPLTIGGLSRHVYDLTRYLVKNGWDVHVVTTEVENAPHEEVVEGVHVHRVHVMKPDGLEFVHWAFQLNLMMIDTVQALTAAGLTFDLIHAHDWLVTYAAESVKKQANVPLVSTIHATEHGRNHGIHSDLQGYIHVLEWKLTYESQRVILCSSYMQREVEQIFELPSHKLDVIPNGVDPELLQPSASGESRPDGRLVMFVGRLVREKGVHTLLNAIPSILAEFPDTAFVIAGKGPAMSALQEQARGMGIADKVRFAGFISDEERNSLFQAADVAVFPSLYEPFGIVALEAMAAQTPVVVSDVGGLGDVVSHGHNGLKMYPDDAHSLSLQVRDLLRDPAYGERLAQTALQEIDRYNWNSIAQQTTAVYRKALGMDEHPPTMSVNEAAVARE</sequence>
<evidence type="ECO:0000313" key="10">
    <source>
        <dbReference type="EMBL" id="PWK13846.1"/>
    </source>
</evidence>
<dbReference type="GO" id="GO:0030979">
    <property type="term" value="P:alpha-glucan biosynthetic process"/>
    <property type="evidence" value="ECO:0007669"/>
    <property type="project" value="InterPro"/>
</dbReference>
<feature type="binding site" evidence="4">
    <location>
        <position position="463"/>
    </location>
    <ligand>
        <name>substrate</name>
    </ligand>
</feature>
<dbReference type="CDD" id="cd03801">
    <property type="entry name" value="GT4_PimA-like"/>
    <property type="match status" value="1"/>
</dbReference>
<dbReference type="Pfam" id="PF00534">
    <property type="entry name" value="Glycos_transf_1"/>
    <property type="match status" value="1"/>
</dbReference>
<name>A0A316DB57_9BACL</name>
<evidence type="ECO:0000256" key="5">
    <source>
        <dbReference type="RuleBase" id="RU361196"/>
    </source>
</evidence>
<gene>
    <name evidence="10" type="ORF">C7459_106126</name>
</gene>
<evidence type="ECO:0000259" key="8">
    <source>
        <dbReference type="Pfam" id="PF09210"/>
    </source>
</evidence>
<dbReference type="InterPro" id="IPR028995">
    <property type="entry name" value="Glyco_hydro_57/38_cen_sf"/>
</dbReference>
<dbReference type="PANTHER" id="PTHR41695:SF1">
    <property type="entry name" value="1,4-ALPHA-GLUCAN BRANCHING ENZYME TK1436"/>
    <property type="match status" value="1"/>
</dbReference>
<dbReference type="InterPro" id="IPR004300">
    <property type="entry name" value="Glyco_hydro_57_N"/>
</dbReference>
<accession>A0A316DB57</accession>
<evidence type="ECO:0000259" key="9">
    <source>
        <dbReference type="Pfam" id="PF13439"/>
    </source>
</evidence>
<organism evidence="10 11">
    <name type="scientific">Tumebacillus permanentifrigoris</name>
    <dbReference type="NCBI Taxonomy" id="378543"/>
    <lineage>
        <taxon>Bacteria</taxon>
        <taxon>Bacillati</taxon>
        <taxon>Bacillota</taxon>
        <taxon>Bacilli</taxon>
        <taxon>Bacillales</taxon>
        <taxon>Alicyclobacillaceae</taxon>
        <taxon>Tumebacillus</taxon>
    </lineage>
</organism>
<feature type="domain" description="Glycoside hydrolase family 57 N-terminal" evidence="7">
    <location>
        <begin position="7"/>
        <end position="296"/>
    </location>
</feature>
<evidence type="ECO:0000259" key="6">
    <source>
        <dbReference type="Pfam" id="PF00534"/>
    </source>
</evidence>
<dbReference type="RefSeq" id="WP_245884462.1">
    <property type="nucleotide sequence ID" value="NZ_QGGL01000006.1"/>
</dbReference>
<dbReference type="InterPro" id="IPR028098">
    <property type="entry name" value="Glyco_trans_4-like_N"/>
</dbReference>
<feature type="active site" description="Nucleophile" evidence="3">
    <location>
        <position position="189"/>
    </location>
</feature>
<feature type="domain" description="Glycosyltransferase subfamily 4-like N-terminal" evidence="9">
    <location>
        <begin position="601"/>
        <end position="775"/>
    </location>
</feature>
<dbReference type="InterPro" id="IPR027291">
    <property type="entry name" value="Glyco_hydro_38_N_sf"/>
</dbReference>
<proteinExistence type="inferred from homology"/>
<dbReference type="InterPro" id="IPR015293">
    <property type="entry name" value="BE_C"/>
</dbReference>
<dbReference type="Proteomes" id="UP000245634">
    <property type="component" value="Unassembled WGS sequence"/>
</dbReference>
<keyword evidence="2 5" id="KW-0119">Carbohydrate metabolism</keyword>
<evidence type="ECO:0000313" key="11">
    <source>
        <dbReference type="Proteomes" id="UP000245634"/>
    </source>
</evidence>
<feature type="binding site" evidence="4">
    <location>
        <position position="258"/>
    </location>
    <ligand>
        <name>substrate</name>
    </ligand>
</feature>
<protein>
    <submittedName>
        <fullName evidence="10">1,4-alpha-glucan branching enzyme</fullName>
    </submittedName>
</protein>
<dbReference type="GO" id="GO:0003844">
    <property type="term" value="F:1,4-alpha-glucan branching enzyme activity"/>
    <property type="evidence" value="ECO:0007669"/>
    <property type="project" value="InterPro"/>
</dbReference>